<dbReference type="InterPro" id="IPR018177">
    <property type="entry name" value="L-lactate_DH_AS"/>
</dbReference>
<comment type="function">
    <text evidence="7">Catalyzes the conversion of lactate to pyruvate.</text>
</comment>
<keyword evidence="12" id="KW-1185">Reference proteome</keyword>
<feature type="binding site" evidence="7">
    <location>
        <position position="48"/>
    </location>
    <ligand>
        <name>NAD(+)</name>
        <dbReference type="ChEBI" id="CHEBI:57540"/>
    </ligand>
</feature>
<dbReference type="PRINTS" id="PR00086">
    <property type="entry name" value="LLDHDRGNASE"/>
</dbReference>
<comment type="caution">
    <text evidence="11">The sequence shown here is derived from an EMBL/GenBank/DDBJ whole genome shotgun (WGS) entry which is preliminary data.</text>
</comment>
<evidence type="ECO:0000259" key="10">
    <source>
        <dbReference type="Pfam" id="PF02866"/>
    </source>
</evidence>
<comment type="caution">
    <text evidence="7">Lacks conserved residue(s) required for the propagation of feature annotation.</text>
</comment>
<feature type="domain" description="Lactate/malate dehydrogenase C-terminal" evidence="10">
    <location>
        <begin position="154"/>
        <end position="314"/>
    </location>
</feature>
<reference evidence="11 12" key="1">
    <citation type="submission" date="2024-09" db="EMBL/GenBank/DDBJ databases">
        <authorList>
            <person name="Sun Q."/>
            <person name="Mori K."/>
        </authorList>
    </citation>
    <scope>NUCLEOTIDE SEQUENCE [LARGE SCALE GENOMIC DNA]</scope>
    <source>
        <strain evidence="11 12">JCM 12763</strain>
    </source>
</reference>
<feature type="domain" description="Lactate/malate dehydrogenase N-terminal" evidence="9">
    <location>
        <begin position="14"/>
        <end position="151"/>
    </location>
</feature>
<feature type="binding site" evidence="7">
    <location>
        <begin position="88"/>
        <end position="89"/>
    </location>
    <ligand>
        <name>NAD(+)</name>
        <dbReference type="ChEBI" id="CHEBI:57540"/>
    </ligand>
</feature>
<comment type="subcellular location">
    <subcellularLocation>
        <location evidence="7">Cytoplasm</location>
    </subcellularLocation>
</comment>
<dbReference type="PIRSF" id="PIRSF000102">
    <property type="entry name" value="Lac_mal_DH"/>
    <property type="match status" value="1"/>
</dbReference>
<feature type="binding site" evidence="7">
    <location>
        <position position="22"/>
    </location>
    <ligand>
        <name>NAD(+)</name>
        <dbReference type="ChEBI" id="CHEBI:57540"/>
    </ligand>
</feature>
<comment type="activity regulation">
    <text evidence="7">Allosterically activated by fructose 1,6-bisphosphate (FBP).</text>
</comment>
<comment type="similarity">
    <text evidence="2 7">Belongs to the LDH/MDH superfamily. LDH family.</text>
</comment>
<proteinExistence type="inferred from homology"/>
<feature type="binding site" evidence="7">
    <location>
        <position position="162"/>
    </location>
    <ligand>
        <name>beta-D-fructose 1,6-bisphosphate</name>
        <dbReference type="ChEBI" id="CHEBI:32966"/>
        <note>allosteric activator</note>
    </ligand>
</feature>
<evidence type="ECO:0000256" key="8">
    <source>
        <dbReference type="SAM" id="Phobius"/>
    </source>
</evidence>
<dbReference type="Gene3D" id="3.90.110.10">
    <property type="entry name" value="Lactate dehydrogenase/glycoside hydrolase, family 4, C-terminal"/>
    <property type="match status" value="1"/>
</dbReference>
<keyword evidence="5 7" id="KW-0520">NAD</keyword>
<feature type="binding site" evidence="7">
    <location>
        <position position="238"/>
    </location>
    <ligand>
        <name>substrate</name>
    </ligand>
</feature>
<keyword evidence="7" id="KW-0597">Phosphoprotein</keyword>
<evidence type="ECO:0000313" key="12">
    <source>
        <dbReference type="Proteomes" id="UP001589613"/>
    </source>
</evidence>
<evidence type="ECO:0000256" key="5">
    <source>
        <dbReference type="ARBA" id="ARBA00023027"/>
    </source>
</evidence>
<keyword evidence="7" id="KW-0021">Allosteric enzyme</keyword>
<feature type="transmembrane region" description="Helical" evidence="8">
    <location>
        <begin position="12"/>
        <end position="31"/>
    </location>
</feature>
<sequence length="321" mass="33930">MTDTSRTPASPPTLAVIGAGSVGATIAYAALVRGTARHVVLHDVNAAKVEAEVLDLNHGLAFTPMGQVEGSDDVEVCRGARVVVVTAGAKQQPGQNRMELAESTLNLTRTLMPRLVEVAPDATYVMVTNPVDVVTTAALKVTGLPANQLFGSGTVLDSSRLRHAIATRLGVAVTSVHANVVGEHGDTEFPLWSSASVGGVPLLEWDALHGGLDETTREEIAEDVMRSAYRIIAGKGATNYAVGLAVCRIVESVLRAEHAVLPVSTWLDDYRGISDVSLSVPTVVDHRGAGERLLVPMTDEEIGLLRRSADSIRATARRFGF</sequence>
<accession>A0ABV5V1X1</accession>
<keyword evidence="7" id="KW-0963">Cytoplasm</keyword>
<dbReference type="GO" id="GO:0004459">
    <property type="term" value="F:L-lactate dehydrogenase (NAD+) activity"/>
    <property type="evidence" value="ECO:0007669"/>
    <property type="project" value="UniProtKB-EC"/>
</dbReference>
<dbReference type="PROSITE" id="PS00064">
    <property type="entry name" value="L_LDH"/>
    <property type="match status" value="1"/>
</dbReference>
<keyword evidence="8" id="KW-0812">Transmembrane</keyword>
<evidence type="ECO:0000259" key="9">
    <source>
        <dbReference type="Pfam" id="PF00056"/>
    </source>
</evidence>
<keyword evidence="4 7" id="KW-0560">Oxidoreductase</keyword>
<dbReference type="InterPro" id="IPR001557">
    <property type="entry name" value="L-lactate/malate_DH"/>
</dbReference>
<keyword evidence="8" id="KW-1133">Transmembrane helix</keyword>
<name>A0ABV5V1X1_9MICO</name>
<comment type="pathway">
    <text evidence="1 7">Fermentation; pyruvate fermentation to lactate; (S)-lactate from pyruvate: step 1/1.</text>
</comment>
<dbReference type="SUPFAM" id="SSF51735">
    <property type="entry name" value="NAD(P)-binding Rossmann-fold domains"/>
    <property type="match status" value="1"/>
</dbReference>
<dbReference type="EMBL" id="JBHMAX010000013">
    <property type="protein sequence ID" value="MFB9731728.1"/>
    <property type="molecule type" value="Genomic_DNA"/>
</dbReference>
<feature type="binding site" evidence="7">
    <location>
        <position position="152"/>
    </location>
    <ligand>
        <name>NAD(+)</name>
        <dbReference type="ChEBI" id="CHEBI:57540"/>
    </ligand>
</feature>
<dbReference type="InterPro" id="IPR022383">
    <property type="entry name" value="Lactate/malate_DH_C"/>
</dbReference>
<feature type="binding site" evidence="7">
    <location>
        <position position="97"/>
    </location>
    <ligand>
        <name>substrate</name>
    </ligand>
</feature>
<evidence type="ECO:0000313" key="11">
    <source>
        <dbReference type="EMBL" id="MFB9731728.1"/>
    </source>
</evidence>
<feature type="binding site" evidence="7">
    <location>
        <position position="110"/>
    </location>
    <ligand>
        <name>NAD(+)</name>
        <dbReference type="ChEBI" id="CHEBI:57540"/>
    </ligand>
</feature>
<feature type="binding site" evidence="7">
    <location>
        <begin position="157"/>
        <end position="160"/>
    </location>
    <ligand>
        <name>substrate</name>
    </ligand>
</feature>
<protein>
    <recommendedName>
        <fullName evidence="3 7">L-lactate dehydrogenase</fullName>
        <shortName evidence="7">L-LDH</shortName>
        <ecNumber evidence="3 7">1.1.1.27</ecNumber>
    </recommendedName>
</protein>
<evidence type="ECO:0000256" key="7">
    <source>
        <dbReference type="HAMAP-Rule" id="MF_00488"/>
    </source>
</evidence>
<dbReference type="InterPro" id="IPR001236">
    <property type="entry name" value="Lactate/malate_DH_N"/>
</dbReference>
<feature type="binding site" evidence="7">
    <location>
        <position position="43"/>
    </location>
    <ligand>
        <name>NAD(+)</name>
        <dbReference type="ChEBI" id="CHEBI:57540"/>
    </ligand>
</feature>
<dbReference type="Pfam" id="PF00056">
    <property type="entry name" value="Ldh_1_N"/>
    <property type="match status" value="1"/>
</dbReference>
<dbReference type="HAMAP" id="MF_00488">
    <property type="entry name" value="Lactate_dehydrog"/>
    <property type="match status" value="1"/>
</dbReference>
<evidence type="ECO:0000256" key="3">
    <source>
        <dbReference type="ARBA" id="ARBA00012967"/>
    </source>
</evidence>
<comment type="subunit">
    <text evidence="7">Homotetramer.</text>
</comment>
<dbReference type="Gene3D" id="3.40.50.720">
    <property type="entry name" value="NAD(P)-binding Rossmann-like Domain"/>
    <property type="match status" value="1"/>
</dbReference>
<comment type="catalytic activity">
    <reaction evidence="6 7">
        <text>(S)-lactate + NAD(+) = pyruvate + NADH + H(+)</text>
        <dbReference type="Rhea" id="RHEA:23444"/>
        <dbReference type="ChEBI" id="CHEBI:15361"/>
        <dbReference type="ChEBI" id="CHEBI:15378"/>
        <dbReference type="ChEBI" id="CHEBI:16651"/>
        <dbReference type="ChEBI" id="CHEBI:57540"/>
        <dbReference type="ChEBI" id="CHEBI:57945"/>
        <dbReference type="EC" id="1.1.1.27"/>
    </reaction>
</comment>
<dbReference type="Pfam" id="PF02866">
    <property type="entry name" value="Ldh_1_C"/>
    <property type="match status" value="1"/>
</dbReference>
<dbReference type="NCBIfam" id="TIGR01771">
    <property type="entry name" value="L-LDH-NAD"/>
    <property type="match status" value="1"/>
</dbReference>
<feature type="binding site" evidence="7">
    <location>
        <position position="177"/>
    </location>
    <ligand>
        <name>beta-D-fructose 1,6-bisphosphate</name>
        <dbReference type="ChEBI" id="CHEBI:32966"/>
        <note>allosteric activator</note>
    </ligand>
</feature>
<feature type="modified residue" description="Phosphotyrosine" evidence="7">
    <location>
        <position position="229"/>
    </location>
</feature>
<organism evidence="11 12">
    <name type="scientific">Ornithinimicrobium kibberense</name>
    <dbReference type="NCBI Taxonomy" id="282060"/>
    <lineage>
        <taxon>Bacteria</taxon>
        <taxon>Bacillati</taxon>
        <taxon>Actinomycetota</taxon>
        <taxon>Actinomycetes</taxon>
        <taxon>Micrococcales</taxon>
        <taxon>Ornithinimicrobiaceae</taxon>
        <taxon>Ornithinimicrobium</taxon>
    </lineage>
</organism>
<dbReference type="InterPro" id="IPR015955">
    <property type="entry name" value="Lactate_DH/Glyco_Ohase_4_C"/>
</dbReference>
<dbReference type="Proteomes" id="UP001589613">
    <property type="component" value="Unassembled WGS sequence"/>
</dbReference>
<evidence type="ECO:0000256" key="2">
    <source>
        <dbReference type="ARBA" id="ARBA00006054"/>
    </source>
</evidence>
<dbReference type="InterPro" id="IPR011304">
    <property type="entry name" value="L-lactate_DH"/>
</dbReference>
<dbReference type="RefSeq" id="WP_141337656.1">
    <property type="nucleotide sequence ID" value="NZ_JBHMAX010000013.1"/>
</dbReference>
<keyword evidence="8" id="KW-0472">Membrane</keyword>
<feature type="active site" description="Proton acceptor" evidence="7">
    <location>
        <position position="184"/>
    </location>
</feature>
<evidence type="ECO:0000256" key="1">
    <source>
        <dbReference type="ARBA" id="ARBA00004843"/>
    </source>
</evidence>
<feature type="binding site" evidence="7">
    <location>
        <begin position="127"/>
        <end position="129"/>
    </location>
    <ligand>
        <name>NAD(+)</name>
        <dbReference type="ChEBI" id="CHEBI:57540"/>
    </ligand>
</feature>
<gene>
    <name evidence="7" type="primary">ldh</name>
    <name evidence="11" type="ORF">ACFFN0_06715</name>
</gene>
<dbReference type="EC" id="1.1.1.27" evidence="3 7"/>
<feature type="binding site" evidence="7">
    <location>
        <position position="91"/>
    </location>
    <ligand>
        <name>substrate</name>
    </ligand>
</feature>
<dbReference type="PANTHER" id="PTHR43128:SF16">
    <property type="entry name" value="L-LACTATE DEHYDROGENASE"/>
    <property type="match status" value="1"/>
</dbReference>
<evidence type="ECO:0000256" key="4">
    <source>
        <dbReference type="ARBA" id="ARBA00023002"/>
    </source>
</evidence>
<feature type="binding site" evidence="7">
    <location>
        <begin position="129"/>
        <end position="132"/>
    </location>
    <ligand>
        <name>substrate</name>
    </ligand>
</feature>
<evidence type="ECO:0000256" key="6">
    <source>
        <dbReference type="ARBA" id="ARBA00049258"/>
    </source>
</evidence>
<dbReference type="InterPro" id="IPR036291">
    <property type="entry name" value="NAD(P)-bd_dom_sf"/>
</dbReference>
<dbReference type="SUPFAM" id="SSF56327">
    <property type="entry name" value="LDH C-terminal domain-like"/>
    <property type="match status" value="1"/>
</dbReference>
<dbReference type="PANTHER" id="PTHR43128">
    <property type="entry name" value="L-2-HYDROXYCARBOXYLATE DEHYDROGENASE (NAD(P)(+))"/>
    <property type="match status" value="1"/>
</dbReference>